<dbReference type="Pfam" id="PF01520">
    <property type="entry name" value="Amidase_3"/>
    <property type="match status" value="1"/>
</dbReference>
<evidence type="ECO:0000259" key="2">
    <source>
        <dbReference type="SMART" id="SM00646"/>
    </source>
</evidence>
<dbReference type="PANTHER" id="PTHR30404:SF0">
    <property type="entry name" value="N-ACETYLMURAMOYL-L-ALANINE AMIDASE AMIC"/>
    <property type="match status" value="1"/>
</dbReference>
<sequence>MRAAAVCRFLWVLLLGIFMMPVGVEAAPMHEIVSVSSSIVEEDGATFLRTEIGLSKGAADYTVKTGSILHPNRLCIEIENTKAGDVPKEMRLDAAYAKSARIREKDKNIQVLFSLAGLAEDEGFRISTLEADKKNKKPFRIVVDIYEAGYVRRGYVDGLKGHHIVVDPGHGGTDQGASGPSGLLEKDVTLAVSLKLRDILENSGAYVTLTREDDRDVWGPSATDGQELQARADVGENTPGTEVFLSVHCNAFSSSASHGTETYYYYGKSWQDELLAQNLQEAMLEHNGLHDRGVKSARFYVLRNTSMPAALVELAFITNYDEEALLGDDAFQEDMAMSLAEGLANYFAVSGK</sequence>
<dbReference type="SMART" id="SM00646">
    <property type="entry name" value="Ami_3"/>
    <property type="match status" value="1"/>
</dbReference>
<gene>
    <name evidence="3" type="ORF">SAMN02745190_00546</name>
</gene>
<dbReference type="RefSeq" id="WP_072934628.1">
    <property type="nucleotide sequence ID" value="NZ_FQUG01000002.1"/>
</dbReference>
<proteinExistence type="predicted"/>
<name>A0A1M4TNT7_9FIRM</name>
<dbReference type="InterPro" id="IPR050695">
    <property type="entry name" value="N-acetylmuramoyl_amidase_3"/>
</dbReference>
<dbReference type="OrthoDB" id="9772024at2"/>
<dbReference type="Gene3D" id="3.40.630.40">
    <property type="entry name" value="Zn-dependent exopeptidases"/>
    <property type="match status" value="1"/>
</dbReference>
<evidence type="ECO:0000313" key="3">
    <source>
        <dbReference type="EMBL" id="SHE46131.1"/>
    </source>
</evidence>
<dbReference type="Gene3D" id="2.60.40.3500">
    <property type="match status" value="1"/>
</dbReference>
<evidence type="ECO:0000256" key="1">
    <source>
        <dbReference type="ARBA" id="ARBA00022801"/>
    </source>
</evidence>
<keyword evidence="4" id="KW-1185">Reference proteome</keyword>
<dbReference type="CDD" id="cd02696">
    <property type="entry name" value="MurNAc-LAA"/>
    <property type="match status" value="1"/>
</dbReference>
<accession>A0A1M4TNT7</accession>
<reference evidence="3 4" key="1">
    <citation type="submission" date="2016-11" db="EMBL/GenBank/DDBJ databases">
        <authorList>
            <person name="Jaros S."/>
            <person name="Januszkiewicz K."/>
            <person name="Wedrychowicz H."/>
        </authorList>
    </citation>
    <scope>NUCLEOTIDE SEQUENCE [LARGE SCALE GENOMIC DNA]</scope>
    <source>
        <strain evidence="3 4">DSM 10502</strain>
    </source>
</reference>
<protein>
    <submittedName>
        <fullName evidence="3">N-acetylmuramoyl-L-alanine amidase</fullName>
    </submittedName>
</protein>
<dbReference type="SUPFAM" id="SSF53187">
    <property type="entry name" value="Zn-dependent exopeptidases"/>
    <property type="match status" value="1"/>
</dbReference>
<dbReference type="PANTHER" id="PTHR30404">
    <property type="entry name" value="N-ACETYLMURAMOYL-L-ALANINE AMIDASE"/>
    <property type="match status" value="1"/>
</dbReference>
<organism evidence="3 4">
    <name type="scientific">Schwartzia succinivorans DSM 10502</name>
    <dbReference type="NCBI Taxonomy" id="1123243"/>
    <lineage>
        <taxon>Bacteria</taxon>
        <taxon>Bacillati</taxon>
        <taxon>Bacillota</taxon>
        <taxon>Negativicutes</taxon>
        <taxon>Selenomonadales</taxon>
        <taxon>Selenomonadaceae</taxon>
        <taxon>Schwartzia</taxon>
    </lineage>
</organism>
<dbReference type="EMBL" id="FQUG01000002">
    <property type="protein sequence ID" value="SHE46131.1"/>
    <property type="molecule type" value="Genomic_DNA"/>
</dbReference>
<dbReference type="GO" id="GO:0008745">
    <property type="term" value="F:N-acetylmuramoyl-L-alanine amidase activity"/>
    <property type="evidence" value="ECO:0007669"/>
    <property type="project" value="InterPro"/>
</dbReference>
<dbReference type="Proteomes" id="UP000184404">
    <property type="component" value="Unassembled WGS sequence"/>
</dbReference>
<dbReference type="GO" id="GO:0009253">
    <property type="term" value="P:peptidoglycan catabolic process"/>
    <property type="evidence" value="ECO:0007669"/>
    <property type="project" value="InterPro"/>
</dbReference>
<evidence type="ECO:0000313" key="4">
    <source>
        <dbReference type="Proteomes" id="UP000184404"/>
    </source>
</evidence>
<dbReference type="GO" id="GO:0030288">
    <property type="term" value="C:outer membrane-bounded periplasmic space"/>
    <property type="evidence" value="ECO:0007669"/>
    <property type="project" value="TreeGrafter"/>
</dbReference>
<keyword evidence="1" id="KW-0378">Hydrolase</keyword>
<dbReference type="STRING" id="1123243.SAMN02745190_00546"/>
<feature type="domain" description="MurNAc-LAA" evidence="2">
    <location>
        <begin position="241"/>
        <end position="344"/>
    </location>
</feature>
<dbReference type="AlphaFoldDB" id="A0A1M4TNT7"/>
<dbReference type="InterPro" id="IPR002508">
    <property type="entry name" value="MurNAc-LAA_cat"/>
</dbReference>